<dbReference type="EMBL" id="MN739922">
    <property type="protein sequence ID" value="QHT77907.1"/>
    <property type="molecule type" value="Genomic_DNA"/>
</dbReference>
<proteinExistence type="predicted"/>
<evidence type="ECO:0000313" key="2">
    <source>
        <dbReference type="EMBL" id="QHT77907.1"/>
    </source>
</evidence>
<accession>A0A6C0HC06</accession>
<keyword evidence="1" id="KW-0812">Transmembrane</keyword>
<keyword evidence="1" id="KW-1133">Transmembrane helix</keyword>
<feature type="transmembrane region" description="Helical" evidence="1">
    <location>
        <begin position="61"/>
        <end position="84"/>
    </location>
</feature>
<name>A0A6C0HC06_9ZZZZ</name>
<protein>
    <submittedName>
        <fullName evidence="2">Uncharacterized protein</fullName>
    </submittedName>
</protein>
<reference evidence="2" key="1">
    <citation type="journal article" date="2020" name="Nature">
        <title>Giant virus diversity and host interactions through global metagenomics.</title>
        <authorList>
            <person name="Schulz F."/>
            <person name="Roux S."/>
            <person name="Paez-Espino D."/>
            <person name="Jungbluth S."/>
            <person name="Walsh D.A."/>
            <person name="Denef V.J."/>
            <person name="McMahon K.D."/>
            <person name="Konstantinidis K.T."/>
            <person name="Eloe-Fadrosh E.A."/>
            <person name="Kyrpides N.C."/>
            <person name="Woyke T."/>
        </authorList>
    </citation>
    <scope>NUCLEOTIDE SEQUENCE</scope>
    <source>
        <strain evidence="2">GVMAG-M-3300023179-90</strain>
    </source>
</reference>
<organism evidence="2">
    <name type="scientific">viral metagenome</name>
    <dbReference type="NCBI Taxonomy" id="1070528"/>
    <lineage>
        <taxon>unclassified sequences</taxon>
        <taxon>metagenomes</taxon>
        <taxon>organismal metagenomes</taxon>
    </lineage>
</organism>
<sequence>MQLTNPFKSLPNPLKNVTNPFKTFSTIELSLLVVFIIYIILPIDTPTFLSGAIENPITLVVMFGITVYLFMYSNPILAILYIFVAYELLRRSSKPTVIKAVQHTPTQVTKDKEMKQMNPKKAETLEEEIV</sequence>
<evidence type="ECO:0000256" key="1">
    <source>
        <dbReference type="SAM" id="Phobius"/>
    </source>
</evidence>
<dbReference type="AlphaFoldDB" id="A0A6C0HC06"/>
<keyword evidence="1" id="KW-0472">Membrane</keyword>
<feature type="transmembrane region" description="Helical" evidence="1">
    <location>
        <begin position="21"/>
        <end position="41"/>
    </location>
</feature>